<dbReference type="EMBL" id="CP037423">
    <property type="protein sequence ID" value="QDV41252.1"/>
    <property type="molecule type" value="Genomic_DNA"/>
</dbReference>
<reference evidence="1 2" key="1">
    <citation type="submission" date="2019-03" db="EMBL/GenBank/DDBJ databases">
        <title>Deep-cultivation of Planctomycetes and their phenomic and genomic characterization uncovers novel biology.</title>
        <authorList>
            <person name="Wiegand S."/>
            <person name="Jogler M."/>
            <person name="Boedeker C."/>
            <person name="Pinto D."/>
            <person name="Vollmers J."/>
            <person name="Rivas-Marin E."/>
            <person name="Kohn T."/>
            <person name="Peeters S.H."/>
            <person name="Heuer A."/>
            <person name="Rast P."/>
            <person name="Oberbeckmann S."/>
            <person name="Bunk B."/>
            <person name="Jeske O."/>
            <person name="Meyerdierks A."/>
            <person name="Storesund J.E."/>
            <person name="Kallscheuer N."/>
            <person name="Luecker S."/>
            <person name="Lage O.M."/>
            <person name="Pohl T."/>
            <person name="Merkel B.J."/>
            <person name="Hornburger P."/>
            <person name="Mueller R.-W."/>
            <person name="Bruemmer F."/>
            <person name="Labrenz M."/>
            <person name="Spormann A.M."/>
            <person name="Op den Camp H."/>
            <person name="Overmann J."/>
            <person name="Amann R."/>
            <person name="Jetten M.S.M."/>
            <person name="Mascher T."/>
            <person name="Medema M.H."/>
            <person name="Devos D.P."/>
            <person name="Kaster A.-K."/>
            <person name="Ovreas L."/>
            <person name="Rohde M."/>
            <person name="Galperin M.Y."/>
            <person name="Jogler C."/>
        </authorList>
    </citation>
    <scope>NUCLEOTIDE SEQUENCE [LARGE SCALE GENOMIC DNA]</scope>
    <source>
        <strain evidence="1 2">Enr13</strain>
    </source>
</reference>
<dbReference type="Proteomes" id="UP000319004">
    <property type="component" value="Chromosome"/>
</dbReference>
<evidence type="ECO:0000313" key="1">
    <source>
        <dbReference type="EMBL" id="QDV41252.1"/>
    </source>
</evidence>
<protein>
    <submittedName>
        <fullName evidence="1">Uncharacterized protein</fullName>
    </submittedName>
</protein>
<dbReference type="KEGG" id="snep:Enr13x_10900"/>
<sequence>MDNQLSRPGDGYRYPTQMNAPHSYVVVCELHTGIVLKQVDNGWSRILNGDGGTHIPFASIDEAKRFVRSTIALDGTLECNLFDVDKEHVARYFESNLP</sequence>
<proteinExistence type="predicted"/>
<accession>A0A518HK57</accession>
<keyword evidence="2" id="KW-1185">Reference proteome</keyword>
<dbReference type="AlphaFoldDB" id="A0A518HK57"/>
<evidence type="ECO:0000313" key="2">
    <source>
        <dbReference type="Proteomes" id="UP000319004"/>
    </source>
</evidence>
<organism evidence="1 2">
    <name type="scientific">Stieleria neptunia</name>
    <dbReference type="NCBI Taxonomy" id="2527979"/>
    <lineage>
        <taxon>Bacteria</taxon>
        <taxon>Pseudomonadati</taxon>
        <taxon>Planctomycetota</taxon>
        <taxon>Planctomycetia</taxon>
        <taxon>Pirellulales</taxon>
        <taxon>Pirellulaceae</taxon>
        <taxon>Stieleria</taxon>
    </lineage>
</organism>
<name>A0A518HK57_9BACT</name>
<dbReference type="RefSeq" id="WP_145385002.1">
    <property type="nucleotide sequence ID" value="NZ_CP037423.1"/>
</dbReference>
<gene>
    <name evidence="1" type="ORF">Enr13x_10900</name>
</gene>
<dbReference type="OrthoDB" id="291776at2"/>